<dbReference type="Gene3D" id="3.80.10.10">
    <property type="entry name" value="Ribonuclease Inhibitor"/>
    <property type="match status" value="1"/>
</dbReference>
<feature type="region of interest" description="Disordered" evidence="1">
    <location>
        <begin position="1"/>
        <end position="28"/>
    </location>
</feature>
<dbReference type="STRING" id="154538.A0A1M2W592"/>
<dbReference type="InterPro" id="IPR032675">
    <property type="entry name" value="LRR_dom_sf"/>
</dbReference>
<dbReference type="EMBL" id="MNAD01000215">
    <property type="protein sequence ID" value="OJT15017.1"/>
    <property type="molecule type" value="Genomic_DNA"/>
</dbReference>
<accession>A0A1M2W592</accession>
<proteinExistence type="predicted"/>
<gene>
    <name evidence="3" type="ORF">TRAPUB_8460</name>
</gene>
<evidence type="ECO:0000313" key="4">
    <source>
        <dbReference type="Proteomes" id="UP000184267"/>
    </source>
</evidence>
<feature type="domain" description="F-box" evidence="2">
    <location>
        <begin position="51"/>
        <end position="105"/>
    </location>
</feature>
<dbReference type="OMA" id="KGINTEM"/>
<dbReference type="Proteomes" id="UP000184267">
    <property type="component" value="Unassembled WGS sequence"/>
</dbReference>
<evidence type="ECO:0000259" key="2">
    <source>
        <dbReference type="Pfam" id="PF12937"/>
    </source>
</evidence>
<dbReference type="AlphaFoldDB" id="A0A1M2W592"/>
<evidence type="ECO:0000256" key="1">
    <source>
        <dbReference type="SAM" id="MobiDB-lite"/>
    </source>
</evidence>
<evidence type="ECO:0000313" key="3">
    <source>
        <dbReference type="EMBL" id="OJT15017.1"/>
    </source>
</evidence>
<dbReference type="InterPro" id="IPR001810">
    <property type="entry name" value="F-box_dom"/>
</dbReference>
<sequence length="528" mass="58434">MGMHLAQAVPPTRRHNCEETVQGHGDRGPQCMLPEKVSQLQITPDRIVSPNSLPPELLQLIFERAVDTADTAPKANAQLIDITHVGRYWRDVALHTPTLWSHIALTHSDAVKAFLKRSQDLPLRSSVDATPEALANPKHMFNQVLQALLAQYGRTSSFKVSVSQSHAFDFAIKRIASARAPQLEKLWIERLPAPDPLVSPENRPTDFDGVPRLRSLTFSGEFLPWYPRGPNALTEIDLTNALHDVHAMVSLLSRSPSLERVTVGGSFNEHTTRDPRKVTLTRLKRLRMHSYPIRGIAALLPSLILPSKHTDILLSSPWHYRDDGGFSDIIPAYGGAQPLDYAVLQGLRRVDLWGGYGDQTLCAYRSSDVDDPAEPAVEVKISRYRSTSERFFVNWPFDASSVETITILGHRDVFGVAPRELWGAMLAAVPALKTLRVEKIGNSMFDDLILRLGSRPLCNQLETLVLKDVILDRPAWKALMDVVASRSPAVGGCLSHVAVSLKGPAVWGQSTSRRMREAGVELVLTASA</sequence>
<dbReference type="OrthoDB" id="2800666at2759"/>
<comment type="caution">
    <text evidence="3">The sequence shown here is derived from an EMBL/GenBank/DDBJ whole genome shotgun (WGS) entry which is preliminary data.</text>
</comment>
<dbReference type="Gene3D" id="1.20.1280.50">
    <property type="match status" value="1"/>
</dbReference>
<reference evidence="3 4" key="1">
    <citation type="submission" date="2016-10" db="EMBL/GenBank/DDBJ databases">
        <title>Genome sequence of the basidiomycete white-rot fungus Trametes pubescens.</title>
        <authorList>
            <person name="Makela M.R."/>
            <person name="Granchi Z."/>
            <person name="Peng M."/>
            <person name="De Vries R.P."/>
            <person name="Grigoriev I."/>
            <person name="Riley R."/>
            <person name="Hilden K."/>
        </authorList>
    </citation>
    <scope>NUCLEOTIDE SEQUENCE [LARGE SCALE GENOMIC DNA]</scope>
    <source>
        <strain evidence="3 4">FBCC735</strain>
    </source>
</reference>
<protein>
    <recommendedName>
        <fullName evidence="2">F-box domain-containing protein</fullName>
    </recommendedName>
</protein>
<organism evidence="3 4">
    <name type="scientific">Trametes pubescens</name>
    <name type="common">White-rot fungus</name>
    <dbReference type="NCBI Taxonomy" id="154538"/>
    <lineage>
        <taxon>Eukaryota</taxon>
        <taxon>Fungi</taxon>
        <taxon>Dikarya</taxon>
        <taxon>Basidiomycota</taxon>
        <taxon>Agaricomycotina</taxon>
        <taxon>Agaricomycetes</taxon>
        <taxon>Polyporales</taxon>
        <taxon>Polyporaceae</taxon>
        <taxon>Trametes</taxon>
    </lineage>
</organism>
<name>A0A1M2W592_TRAPU</name>
<dbReference type="Pfam" id="PF12937">
    <property type="entry name" value="F-box-like"/>
    <property type="match status" value="1"/>
</dbReference>
<keyword evidence="4" id="KW-1185">Reference proteome</keyword>